<evidence type="ECO:0000313" key="7">
    <source>
        <dbReference type="Proteomes" id="UP001224775"/>
    </source>
</evidence>
<feature type="domain" description="PUB" evidence="5">
    <location>
        <begin position="38"/>
        <end position="104"/>
    </location>
</feature>
<sequence length="2050" mass="227554">MSSENPFISPLGKLALSLGASSDSSSSPSDTIPPQLSQRRKICIVTLLRIIDNILDDPEQLNPKLRKIKVSNPAFHKRCGQWDGSIDYLLQCGFCMKGINQTSNSSRHLRLDEDDRDMLLYGRDMLVQFAVLTLGVDEKTLPKCPMQIVNNEMKESHTDDNAELVDATVKSNGMHSKAVGSAPAVVQNAPSHKLSRTAQIEAIGEHSVSNVVSEKTADVAAASLQDEQVTESPRIDTQVACASLPAAAEKPTDVQTVKKVEKPLRTQKTERTTSENGVISADEMMTNLLDEIEAELNDDFFSTAAEESTTAQEALVSMNSDTKIASENSIGASPKDESISVRSSESISNIEEEESDDLAMAIAMSLSAPDSDKVENEGMRIENDGGRSNFKSLPQHEEDVNASSQQSDLEPPTPTLERTVTQPSDKDKTTLLNGASSLAKQVNGIHDKEVESHPVTTDDPNAHDKEDDSRKESDEVKEKQHAASVQSDSESNKSTPGGTAHKDSRLAEHLNDRTSTLRTSMSSVKTLQIRNTSVQPQDGNNEAASAVKEDESTAKVDRPQAAAGGHISQSHDVQSDYTSIFRKISIPEGEYASSNDEDAEIFRLGFELCHRSLFSIWPSNELASVSGVSNLQRWRNDGPSSTNDPDPAILIPLHLVYAVWTYILGLQSKTSPHSTNDDRRAQSGSMYSWIVSNNKELASVDDLPIRKLSMNIHTNLSETNISVCNFVLNTLRGIKVIGVYGGKVIDSSPSDTTFFIGVERSVCEEYTNNHRASSLLSEPIVRECHDILAQVVYPTVLDQLDNDDTASNITCDQTLLWYALHHAPRHLMTVPRISDAKVMLLNSNFIRARVHCMGYLEGTKQHCKDCADLANCLSRSENDWKRTQLHSADTKQEEYAMSPDDYDYHDCSQQAPNLPEWAESRVTALCAVSNILREKAGQISESNKDAKVKVGNSLQAVGEAIGDIGIYYVEELEHYDDALQLKSEALGDKHEEVAETLFAMGCHHQRFQHSAFAQRCYEQALAIYKARLGYDDTRVSLVLHNIGVMYHSKNQSSVAMKCFTKSLSIRKTALGDNDISVAESLCWIGKIHRENDEFEAAREYFLAAHRIKSLALGNDHSECAEILHNIGVVCDDLGLYSESLSSFREALVIRKANVSSAYDVNEMSDICDTLNCIANVYRAKMDRKRALKFFEQSLNKRARIVSTTLSNEEQVPILLSTYEDVIALMKVELKESTDKREITEKVGSLLVEMAMLYDHRLNKPRKALTYFQRALQVFKQLKDLKKIGQVLSHMASIHVKNADNQKALKCFRDALVLEKKSLKGESLEMADTLHNIGNCEAKEGEYEKCLDTYSESLRIKTSILPAEHASIAKTEHCIGLAQMQAGYLEKALDYFLSSIKARRSLLGNDHLDVSFSLHSIGRIYFYQEKYEEAIDCVEQALKIKDNALHERHISLAETQHLLGSLLIKKGDCSSAVPLLKAALITYKGKEDCEVLKSDVLDLLATAYMKKGDNKFAILSLEQSLKIKTEILGPDDLACANVLMILGKLKAKTENVNGALVAFKEVKRIQKQVYGKDHLKNAELLIEVAAIQNQLGNSDMAFRCYTEALRIRRSQLYINSPEIADALVSVGKMHQISDDHISSMECFEEAVAIYSKKQNCPELADVYYLLGTSQLAKGDKKNGLSSLEKCLHSRENMYGSNSDEWAEVAYDVGIAKLETDANDGVLLLEKFVRIARTSEKAGSERLSNALVKLGQIYRKTRSIDEAMELFDEALQMQNGQDENELWVSEVMLHKGSIFECRKQYPKSLACYEESLKLRKSIAGEDEVTADTMKRVGEIHRLRGSYDQAIEQFESALDVYRMNVGNDHESVADTLHCLGYIHDSKNDSDKALTYHKEAWNVRKAIFGKDHVKVASSLDDIAGIYQKLGDNVKAISCLKEALRVRKLTLGNEDMEVATTLFGLGICCAAINETPKAMECYNRALEISAFDGSNPKLEAQALHQIGCVHALTCSYRDALQSWRTSLSKYREAGLADDHYMVACTLGNIEMAENVLSSG</sequence>
<dbReference type="PROSITE" id="PS50005">
    <property type="entry name" value="TPR"/>
    <property type="match status" value="5"/>
</dbReference>
<feature type="region of interest" description="Disordered" evidence="4">
    <location>
        <begin position="250"/>
        <end position="274"/>
    </location>
</feature>
<feature type="region of interest" description="Disordered" evidence="4">
    <location>
        <begin position="326"/>
        <end position="353"/>
    </location>
</feature>
<dbReference type="PANTHER" id="PTHR45641:SF19">
    <property type="entry name" value="NEPHROCYSTIN-3"/>
    <property type="match status" value="1"/>
</dbReference>
<comment type="caution">
    <text evidence="6">The sequence shown here is derived from an EMBL/GenBank/DDBJ whole genome shotgun (WGS) entry which is preliminary data.</text>
</comment>
<dbReference type="Pfam" id="PF09409">
    <property type="entry name" value="PUB"/>
    <property type="match status" value="1"/>
</dbReference>
<dbReference type="Gene3D" id="1.25.40.10">
    <property type="entry name" value="Tetratricopeptide repeat domain"/>
    <property type="match status" value="7"/>
</dbReference>
<dbReference type="Pfam" id="PF13424">
    <property type="entry name" value="TPR_12"/>
    <property type="match status" value="8"/>
</dbReference>
<name>A0AAD8YMS8_9STRA</name>
<feature type="compositionally biased region" description="Basic and acidic residues" evidence="4">
    <location>
        <begin position="547"/>
        <end position="558"/>
    </location>
</feature>
<evidence type="ECO:0000256" key="4">
    <source>
        <dbReference type="SAM" id="MobiDB-lite"/>
    </source>
</evidence>
<keyword evidence="7" id="KW-1185">Reference proteome</keyword>
<dbReference type="Proteomes" id="UP001224775">
    <property type="component" value="Unassembled WGS sequence"/>
</dbReference>
<feature type="compositionally biased region" description="Polar residues" evidence="4">
    <location>
        <begin position="483"/>
        <end position="497"/>
    </location>
</feature>
<gene>
    <name evidence="6" type="ORF">QTG54_000134</name>
</gene>
<feature type="repeat" description="TPR" evidence="3">
    <location>
        <begin position="1742"/>
        <end position="1775"/>
    </location>
</feature>
<dbReference type="SMART" id="SM00580">
    <property type="entry name" value="PUG"/>
    <property type="match status" value="1"/>
</dbReference>
<keyword evidence="1" id="KW-0677">Repeat</keyword>
<dbReference type="SMART" id="SM00028">
    <property type="entry name" value="TPR"/>
    <property type="match status" value="23"/>
</dbReference>
<feature type="region of interest" description="Disordered" evidence="4">
    <location>
        <begin position="366"/>
        <end position="508"/>
    </location>
</feature>
<feature type="compositionally biased region" description="Basic and acidic residues" evidence="4">
    <location>
        <begin position="460"/>
        <end position="481"/>
    </location>
</feature>
<evidence type="ECO:0000256" key="3">
    <source>
        <dbReference type="PROSITE-ProRule" id="PRU00339"/>
    </source>
</evidence>
<dbReference type="InterPro" id="IPR003903">
    <property type="entry name" value="UIM_dom"/>
</dbReference>
<dbReference type="InterPro" id="IPR018997">
    <property type="entry name" value="PUB_domain"/>
</dbReference>
<feature type="repeat" description="TPR" evidence="3">
    <location>
        <begin position="1410"/>
        <end position="1443"/>
    </location>
</feature>
<keyword evidence="2 3" id="KW-0802">TPR repeat</keyword>
<dbReference type="InterPro" id="IPR036339">
    <property type="entry name" value="PUB-like_dom_sf"/>
</dbReference>
<dbReference type="EMBL" id="JATAAI010000001">
    <property type="protein sequence ID" value="KAK1748195.1"/>
    <property type="molecule type" value="Genomic_DNA"/>
</dbReference>
<feature type="repeat" description="TPR" evidence="3">
    <location>
        <begin position="1326"/>
        <end position="1359"/>
    </location>
</feature>
<dbReference type="SUPFAM" id="SSF48452">
    <property type="entry name" value="TPR-like"/>
    <property type="match status" value="4"/>
</dbReference>
<feature type="repeat" description="TPR" evidence="3">
    <location>
        <begin position="1824"/>
        <end position="1857"/>
    </location>
</feature>
<evidence type="ECO:0000256" key="2">
    <source>
        <dbReference type="ARBA" id="ARBA00022803"/>
    </source>
</evidence>
<dbReference type="PROSITE" id="PS50330">
    <property type="entry name" value="UIM"/>
    <property type="match status" value="1"/>
</dbReference>
<evidence type="ECO:0000259" key="5">
    <source>
        <dbReference type="Pfam" id="PF09409"/>
    </source>
</evidence>
<dbReference type="PROSITE" id="PS50293">
    <property type="entry name" value="TPR_REGION"/>
    <property type="match status" value="1"/>
</dbReference>
<dbReference type="InterPro" id="IPR011990">
    <property type="entry name" value="TPR-like_helical_dom_sf"/>
</dbReference>
<feature type="compositionally biased region" description="Polar residues" evidence="4">
    <location>
        <begin position="531"/>
        <end position="543"/>
    </location>
</feature>
<feature type="compositionally biased region" description="Basic and acidic residues" evidence="4">
    <location>
        <begin position="370"/>
        <end position="385"/>
    </location>
</feature>
<feature type="compositionally biased region" description="Polar residues" evidence="4">
    <location>
        <begin position="430"/>
        <end position="440"/>
    </location>
</feature>
<dbReference type="PANTHER" id="PTHR45641">
    <property type="entry name" value="TETRATRICOPEPTIDE REPEAT PROTEIN (AFU_ORTHOLOGUE AFUA_6G03870)"/>
    <property type="match status" value="1"/>
</dbReference>
<evidence type="ECO:0000313" key="6">
    <source>
        <dbReference type="EMBL" id="KAK1748195.1"/>
    </source>
</evidence>
<protein>
    <submittedName>
        <fullName evidence="6">Tetratricopeptide repeat protein</fullName>
    </submittedName>
</protein>
<dbReference type="SUPFAM" id="SSF143503">
    <property type="entry name" value="PUG domain-like"/>
    <property type="match status" value="1"/>
</dbReference>
<feature type="compositionally biased region" description="Low complexity" evidence="4">
    <location>
        <begin position="340"/>
        <end position="349"/>
    </location>
</feature>
<evidence type="ECO:0000256" key="1">
    <source>
        <dbReference type="ARBA" id="ARBA00022737"/>
    </source>
</evidence>
<reference evidence="6" key="1">
    <citation type="submission" date="2023-06" db="EMBL/GenBank/DDBJ databases">
        <title>Survivors Of The Sea: Transcriptome response of Skeletonema marinoi to long-term dormancy.</title>
        <authorList>
            <person name="Pinder M.I.M."/>
            <person name="Kourtchenko O."/>
            <person name="Robertson E.K."/>
            <person name="Larsson T."/>
            <person name="Maumus F."/>
            <person name="Osuna-Cruz C.M."/>
            <person name="Vancaester E."/>
            <person name="Stenow R."/>
            <person name="Vandepoele K."/>
            <person name="Ploug H."/>
            <person name="Bruchert V."/>
            <person name="Godhe A."/>
            <person name="Topel M."/>
        </authorList>
    </citation>
    <scope>NUCLEOTIDE SEQUENCE</scope>
    <source>
        <strain evidence="6">R05AC</strain>
    </source>
</reference>
<feature type="compositionally biased region" description="Basic and acidic residues" evidence="4">
    <location>
        <begin position="250"/>
        <end position="273"/>
    </location>
</feature>
<dbReference type="SUPFAM" id="SSF81901">
    <property type="entry name" value="HCP-like"/>
    <property type="match status" value="1"/>
</dbReference>
<dbReference type="Gene3D" id="1.20.58.2190">
    <property type="match status" value="1"/>
</dbReference>
<accession>A0AAD8YMS8</accession>
<proteinExistence type="predicted"/>
<organism evidence="6 7">
    <name type="scientific">Skeletonema marinoi</name>
    <dbReference type="NCBI Taxonomy" id="267567"/>
    <lineage>
        <taxon>Eukaryota</taxon>
        <taxon>Sar</taxon>
        <taxon>Stramenopiles</taxon>
        <taxon>Ochrophyta</taxon>
        <taxon>Bacillariophyta</taxon>
        <taxon>Coscinodiscophyceae</taxon>
        <taxon>Thalassiosirophycidae</taxon>
        <taxon>Thalassiosirales</taxon>
        <taxon>Skeletonemataceae</taxon>
        <taxon>Skeletonema</taxon>
        <taxon>Skeletonema marinoi-dohrnii complex</taxon>
    </lineage>
</organism>
<dbReference type="CDD" id="cd09212">
    <property type="entry name" value="PUB"/>
    <property type="match status" value="1"/>
</dbReference>
<feature type="repeat" description="TPR" evidence="3">
    <location>
        <begin position="1950"/>
        <end position="1983"/>
    </location>
</feature>
<feature type="region of interest" description="Disordered" evidence="4">
    <location>
        <begin position="531"/>
        <end position="571"/>
    </location>
</feature>
<dbReference type="InterPro" id="IPR019734">
    <property type="entry name" value="TPR_rpt"/>
</dbReference>